<evidence type="ECO:0000256" key="2">
    <source>
        <dbReference type="ARBA" id="ARBA00023012"/>
    </source>
</evidence>
<evidence type="ECO:0000256" key="7">
    <source>
        <dbReference type="PROSITE-ProRule" id="PRU01091"/>
    </source>
</evidence>
<evidence type="ECO:0000259" key="9">
    <source>
        <dbReference type="PROSITE" id="PS51755"/>
    </source>
</evidence>
<dbReference type="CDD" id="cd00383">
    <property type="entry name" value="trans_reg_C"/>
    <property type="match status" value="1"/>
</dbReference>
<feature type="DNA-binding region" description="OmpR/PhoB-type" evidence="7">
    <location>
        <begin position="132"/>
        <end position="232"/>
    </location>
</feature>
<dbReference type="PROSITE" id="PS50110">
    <property type="entry name" value="RESPONSE_REGULATORY"/>
    <property type="match status" value="1"/>
</dbReference>
<dbReference type="Pfam" id="PF00072">
    <property type="entry name" value="Response_reg"/>
    <property type="match status" value="1"/>
</dbReference>
<dbReference type="Gene3D" id="6.10.250.690">
    <property type="match status" value="1"/>
</dbReference>
<dbReference type="SMART" id="SM00448">
    <property type="entry name" value="REC"/>
    <property type="match status" value="1"/>
</dbReference>
<dbReference type="InterPro" id="IPR039420">
    <property type="entry name" value="WalR-like"/>
</dbReference>
<dbReference type="InterPro" id="IPR036388">
    <property type="entry name" value="WH-like_DNA-bd_sf"/>
</dbReference>
<dbReference type="GO" id="GO:0032993">
    <property type="term" value="C:protein-DNA complex"/>
    <property type="evidence" value="ECO:0007669"/>
    <property type="project" value="TreeGrafter"/>
</dbReference>
<dbReference type="PROSITE" id="PS51755">
    <property type="entry name" value="OMPR_PHOB"/>
    <property type="match status" value="1"/>
</dbReference>
<gene>
    <name evidence="10" type="ORF">FKZ61_13335</name>
</gene>
<dbReference type="Pfam" id="PF00486">
    <property type="entry name" value="Trans_reg_C"/>
    <property type="match status" value="1"/>
</dbReference>
<dbReference type="EMBL" id="VIGC01000016">
    <property type="protein sequence ID" value="TQE95144.1"/>
    <property type="molecule type" value="Genomic_DNA"/>
</dbReference>
<keyword evidence="3" id="KW-0805">Transcription regulation</keyword>
<dbReference type="FunFam" id="3.40.50.2300:FF:000001">
    <property type="entry name" value="DNA-binding response regulator PhoB"/>
    <property type="match status" value="1"/>
</dbReference>
<dbReference type="PANTHER" id="PTHR48111:SF50">
    <property type="entry name" value="KDP OPERON TRANSCRIPTIONAL REGULATORY PROTEIN KDPE"/>
    <property type="match status" value="1"/>
</dbReference>
<dbReference type="GO" id="GO:0005829">
    <property type="term" value="C:cytosol"/>
    <property type="evidence" value="ECO:0007669"/>
    <property type="project" value="TreeGrafter"/>
</dbReference>
<sequence>MNDQPKKKILIVDDEPRMVRFVKMNLDLEGYITLEANNGLQALEKVRDYNPDLVLLDVEMPGLDGFETLKRIREISDAAVIMLTVRSDEEDRIKGLDLGADDYVTKPFSPRELSSRIRAVLRRFEHLGRPDAQIIHVDDRLQVDLQRRDVIVDGKRLSLRPTEYRLLYHLIQNAGWVVPHETLLTKVWGHEYVNDNHLLRLYITYLRKKIEPDPANPRYIFTERGLGYRFVDFKRNQEAQGEQNAARDAQESSS</sequence>
<keyword evidence="4 7" id="KW-0238">DNA-binding</keyword>
<dbReference type="SUPFAM" id="SSF52172">
    <property type="entry name" value="CheY-like"/>
    <property type="match status" value="1"/>
</dbReference>
<protein>
    <submittedName>
        <fullName evidence="10">Response regulator transcription factor</fullName>
    </submittedName>
</protein>
<evidence type="ECO:0000256" key="4">
    <source>
        <dbReference type="ARBA" id="ARBA00023125"/>
    </source>
</evidence>
<dbReference type="RefSeq" id="WP_141610635.1">
    <property type="nucleotide sequence ID" value="NZ_VIGC02000016.1"/>
</dbReference>
<dbReference type="GO" id="GO:0000156">
    <property type="term" value="F:phosphorelay response regulator activity"/>
    <property type="evidence" value="ECO:0007669"/>
    <property type="project" value="TreeGrafter"/>
</dbReference>
<accession>A0A540VEF2</accession>
<dbReference type="SMART" id="SM00862">
    <property type="entry name" value="Trans_reg_C"/>
    <property type="match status" value="1"/>
</dbReference>
<comment type="caution">
    <text evidence="10">The sequence shown here is derived from an EMBL/GenBank/DDBJ whole genome shotgun (WGS) entry which is preliminary data.</text>
</comment>
<feature type="domain" description="Response regulatory" evidence="8">
    <location>
        <begin position="8"/>
        <end position="121"/>
    </location>
</feature>
<dbReference type="Gene3D" id="3.40.50.2300">
    <property type="match status" value="1"/>
</dbReference>
<dbReference type="OrthoDB" id="9790454at2"/>
<dbReference type="AlphaFoldDB" id="A0A540VEF2"/>
<evidence type="ECO:0000313" key="11">
    <source>
        <dbReference type="Proteomes" id="UP000317371"/>
    </source>
</evidence>
<evidence type="ECO:0000256" key="3">
    <source>
        <dbReference type="ARBA" id="ARBA00023015"/>
    </source>
</evidence>
<dbReference type="PANTHER" id="PTHR48111">
    <property type="entry name" value="REGULATOR OF RPOS"/>
    <property type="match status" value="1"/>
</dbReference>
<evidence type="ECO:0000259" key="8">
    <source>
        <dbReference type="PROSITE" id="PS50110"/>
    </source>
</evidence>
<organism evidence="10 11">
    <name type="scientific">Litorilinea aerophila</name>
    <dbReference type="NCBI Taxonomy" id="1204385"/>
    <lineage>
        <taxon>Bacteria</taxon>
        <taxon>Bacillati</taxon>
        <taxon>Chloroflexota</taxon>
        <taxon>Caldilineae</taxon>
        <taxon>Caldilineales</taxon>
        <taxon>Caldilineaceae</taxon>
        <taxon>Litorilinea</taxon>
    </lineage>
</organism>
<dbReference type="InterPro" id="IPR001867">
    <property type="entry name" value="OmpR/PhoB-type_DNA-bd"/>
</dbReference>
<evidence type="ECO:0000256" key="5">
    <source>
        <dbReference type="ARBA" id="ARBA00023163"/>
    </source>
</evidence>
<keyword evidence="11" id="KW-1185">Reference proteome</keyword>
<feature type="modified residue" description="4-aspartylphosphate" evidence="6">
    <location>
        <position position="57"/>
    </location>
</feature>
<dbReference type="InParanoid" id="A0A540VEF2"/>
<dbReference type="Gene3D" id="1.10.10.10">
    <property type="entry name" value="Winged helix-like DNA-binding domain superfamily/Winged helix DNA-binding domain"/>
    <property type="match status" value="1"/>
</dbReference>
<dbReference type="GO" id="GO:0000976">
    <property type="term" value="F:transcription cis-regulatory region binding"/>
    <property type="evidence" value="ECO:0007669"/>
    <property type="project" value="TreeGrafter"/>
</dbReference>
<reference evidence="10 11" key="1">
    <citation type="submission" date="2019-06" db="EMBL/GenBank/DDBJ databases">
        <title>Genome sequence of Litorilinea aerophila BAA-2444.</title>
        <authorList>
            <person name="Maclea K.S."/>
            <person name="Maurais E.G."/>
            <person name="Iannazzi L.C."/>
        </authorList>
    </citation>
    <scope>NUCLEOTIDE SEQUENCE [LARGE SCALE GENOMIC DNA]</scope>
    <source>
        <strain evidence="10 11">ATCC BAA-2444</strain>
    </source>
</reference>
<evidence type="ECO:0000313" key="10">
    <source>
        <dbReference type="EMBL" id="TQE95144.1"/>
    </source>
</evidence>
<dbReference type="InterPro" id="IPR001789">
    <property type="entry name" value="Sig_transdc_resp-reg_receiver"/>
</dbReference>
<dbReference type="GO" id="GO:0006355">
    <property type="term" value="P:regulation of DNA-templated transcription"/>
    <property type="evidence" value="ECO:0007669"/>
    <property type="project" value="InterPro"/>
</dbReference>
<proteinExistence type="predicted"/>
<keyword evidence="5" id="KW-0804">Transcription</keyword>
<dbReference type="Proteomes" id="UP000317371">
    <property type="component" value="Unassembled WGS sequence"/>
</dbReference>
<keyword evidence="2" id="KW-0902">Two-component regulatory system</keyword>
<name>A0A540VEF2_9CHLR</name>
<evidence type="ECO:0000256" key="6">
    <source>
        <dbReference type="PROSITE-ProRule" id="PRU00169"/>
    </source>
</evidence>
<evidence type="ECO:0000256" key="1">
    <source>
        <dbReference type="ARBA" id="ARBA00022553"/>
    </source>
</evidence>
<dbReference type="InterPro" id="IPR011006">
    <property type="entry name" value="CheY-like_superfamily"/>
</dbReference>
<keyword evidence="1 6" id="KW-0597">Phosphoprotein</keyword>
<feature type="domain" description="OmpR/PhoB-type" evidence="9">
    <location>
        <begin position="132"/>
        <end position="232"/>
    </location>
</feature>